<sequence length="118" mass="13389">MNGSSYANHFRAFVGEDGEDDEGEELSAMCCDRDEVCPHAAHKAITRSQNRLRNCKNHWPTSTTQAEAREHARAKRKFRRTMEFSSIPQTSVSSEKKSVEIKLNAEEMCLDEVGIRLS</sequence>
<name>A0A0N4XL45_NIPBR</name>
<feature type="region of interest" description="Disordered" evidence="1">
    <location>
        <begin position="1"/>
        <end position="22"/>
    </location>
</feature>
<reference evidence="4" key="1">
    <citation type="submission" date="2017-02" db="UniProtKB">
        <authorList>
            <consortium name="WormBaseParasite"/>
        </authorList>
    </citation>
    <scope>IDENTIFICATION</scope>
</reference>
<accession>A0A0N4XL45</accession>
<evidence type="ECO:0000313" key="2">
    <source>
        <dbReference type="EMBL" id="VDL66837.1"/>
    </source>
</evidence>
<organism evidence="4">
    <name type="scientific">Nippostrongylus brasiliensis</name>
    <name type="common">Rat hookworm</name>
    <dbReference type="NCBI Taxonomy" id="27835"/>
    <lineage>
        <taxon>Eukaryota</taxon>
        <taxon>Metazoa</taxon>
        <taxon>Ecdysozoa</taxon>
        <taxon>Nematoda</taxon>
        <taxon>Chromadorea</taxon>
        <taxon>Rhabditida</taxon>
        <taxon>Rhabditina</taxon>
        <taxon>Rhabditomorpha</taxon>
        <taxon>Strongyloidea</taxon>
        <taxon>Heligmosomidae</taxon>
        <taxon>Nippostrongylus</taxon>
    </lineage>
</organism>
<dbReference type="Proteomes" id="UP000271162">
    <property type="component" value="Unassembled WGS sequence"/>
</dbReference>
<reference evidence="2 3" key="2">
    <citation type="submission" date="2018-11" db="EMBL/GenBank/DDBJ databases">
        <authorList>
            <consortium name="Pathogen Informatics"/>
        </authorList>
    </citation>
    <scope>NUCLEOTIDE SEQUENCE [LARGE SCALE GENOMIC DNA]</scope>
</reference>
<keyword evidence="3" id="KW-1185">Reference proteome</keyword>
<dbReference type="WBParaSite" id="NBR_0000324701-mRNA-1">
    <property type="protein sequence ID" value="NBR_0000324701-mRNA-1"/>
    <property type="gene ID" value="NBR_0000324701"/>
</dbReference>
<protein>
    <submittedName>
        <fullName evidence="2 4">Uncharacterized protein</fullName>
    </submittedName>
</protein>
<feature type="region of interest" description="Disordered" evidence="1">
    <location>
        <begin position="79"/>
        <end position="98"/>
    </location>
</feature>
<evidence type="ECO:0000256" key="1">
    <source>
        <dbReference type="SAM" id="MobiDB-lite"/>
    </source>
</evidence>
<dbReference type="EMBL" id="UYSL01004662">
    <property type="protein sequence ID" value="VDL66837.1"/>
    <property type="molecule type" value="Genomic_DNA"/>
</dbReference>
<evidence type="ECO:0000313" key="3">
    <source>
        <dbReference type="Proteomes" id="UP000271162"/>
    </source>
</evidence>
<evidence type="ECO:0000313" key="4">
    <source>
        <dbReference type="WBParaSite" id="NBR_0000324701-mRNA-1"/>
    </source>
</evidence>
<gene>
    <name evidence="2" type="ORF">NBR_LOCUS3248</name>
</gene>
<proteinExistence type="predicted"/>
<dbReference type="AlphaFoldDB" id="A0A0N4XL45"/>